<sequence length="731" mass="83397">VVTIDGEPITGAQLVLSEGDQLVAISLASEEGKFSIENIPSGTFLLEINALGYAEYVQTFTFDKDLLDLRFVLQPDSAMTLGELEVVGDRVRQTATGEVYFLSEKAKSSRNPFVALSEIPRLRVNVAIQSIKMEDGTSPIVLVDGKPVNTGVNPINSEDIASVEVIEVVSARYLQKGYQNMLNIKLKSKRRPYQFFQVAARSDILPGNGFGVGYFEVGNTKVSLFGRLSLNGTLNRNSDYEQWQEDTDFHKASKGTSLVNNRGVNGDLILKWQIGERDYMAAQFYGNKKKDWNEMSGAGTLRQAVETPFTLSSNSVDNSYILTGGLFYQHDFKDKSQLQARYWYNKNRNKLDGDHIEAYSRGVENKHLFEYDNQRSSMNLEVNYTKQSESGSSIDIGSNTRWINDKIEQVSEQLPIFNHRRFDEYFYASFSSKIGKLNYMLSAGLEGIWLDAGGEKNSYWRPRFAVSGNYVIDKKNTIRLNYNLTNTSPSVGQLNPYNTSSDPLVVTRGNHLLMPEQMHTVGLNYRLRLGRFFLTPLTVTYNHYTDRITPYSYIDQGVRVNTYQNDGKFDFLYWGANINYNFRDGLSYAYVGGGQNRYYFEGQEVKTMPLVNAGVWWYKGKWMFGADISWQKYSYTPQSRTQYFRPTFAQLQVNYNITPDFYIAVALQNFTGALTTETFSETGSFKSYNWNRQTDLGFRPWILLRYTIRKHTKEKIGIGNVLQSQEQGIKL</sequence>
<dbReference type="RefSeq" id="WP_134852667.1">
    <property type="nucleotide sequence ID" value="NZ_SPNC01000201.1"/>
</dbReference>
<dbReference type="SUPFAM" id="SSF49464">
    <property type="entry name" value="Carboxypeptidase regulatory domain-like"/>
    <property type="match status" value="1"/>
</dbReference>
<gene>
    <name evidence="9" type="ORF">E4P47_09100</name>
</gene>
<dbReference type="InterPro" id="IPR013783">
    <property type="entry name" value="Ig-like_fold"/>
</dbReference>
<feature type="domain" description="Outer membrane protein beta-barrel" evidence="8">
    <location>
        <begin position="330"/>
        <end position="641"/>
    </location>
</feature>
<dbReference type="GO" id="GO:0008234">
    <property type="term" value="F:cysteine-type peptidase activity"/>
    <property type="evidence" value="ECO:0007669"/>
    <property type="project" value="UniProtKB-KW"/>
</dbReference>
<evidence type="ECO:0000259" key="8">
    <source>
        <dbReference type="Pfam" id="PF14905"/>
    </source>
</evidence>
<evidence type="ECO:0000256" key="7">
    <source>
        <dbReference type="ARBA" id="ARBA00023237"/>
    </source>
</evidence>
<dbReference type="STRING" id="1122973.GCA_000379925_00216"/>
<keyword evidence="10" id="KW-1185">Reference proteome</keyword>
<name>A0A4Y8WNW3_9PORP</name>
<evidence type="ECO:0000256" key="5">
    <source>
        <dbReference type="ARBA" id="ARBA00023026"/>
    </source>
</evidence>
<dbReference type="AlphaFoldDB" id="A0A4Y8WNW3"/>
<comment type="subcellular location">
    <subcellularLocation>
        <location evidence="1">Cell outer membrane</location>
    </subcellularLocation>
</comment>
<dbReference type="GO" id="GO:0006508">
    <property type="term" value="P:proteolysis"/>
    <property type="evidence" value="ECO:0007669"/>
    <property type="project" value="UniProtKB-KW"/>
</dbReference>
<comment type="similarity">
    <text evidence="2">Belongs to the peptidase C25 family.</text>
</comment>
<keyword evidence="7" id="KW-0998">Cell outer membrane</keyword>
<organism evidence="9 10">
    <name type="scientific">Porphyromonas levii</name>
    <dbReference type="NCBI Taxonomy" id="28114"/>
    <lineage>
        <taxon>Bacteria</taxon>
        <taxon>Pseudomonadati</taxon>
        <taxon>Bacteroidota</taxon>
        <taxon>Bacteroidia</taxon>
        <taxon>Bacteroidales</taxon>
        <taxon>Porphyromonadaceae</taxon>
        <taxon>Porphyromonas</taxon>
    </lineage>
</organism>
<reference evidence="9 10" key="1">
    <citation type="submission" date="2019-03" db="EMBL/GenBank/DDBJ databases">
        <title>Porphyromonas levii Isolated from the Uterus of Dairy Cows.</title>
        <authorList>
            <person name="Francis A.M."/>
        </authorList>
    </citation>
    <scope>NUCLEOTIDE SEQUENCE [LARGE SCALE GENOMIC DNA]</scope>
    <source>
        <strain evidence="9 10">AF5678</strain>
    </source>
</reference>
<dbReference type="GO" id="GO:0009279">
    <property type="term" value="C:cell outer membrane"/>
    <property type="evidence" value="ECO:0007669"/>
    <property type="project" value="UniProtKB-SubCell"/>
</dbReference>
<keyword evidence="4" id="KW-0788">Thiol protease</keyword>
<accession>A0A4Y8WNW3</accession>
<keyword evidence="5" id="KW-0843">Virulence</keyword>
<dbReference type="EMBL" id="SPNC01000201">
    <property type="protein sequence ID" value="TFH94062.1"/>
    <property type="molecule type" value="Genomic_DNA"/>
</dbReference>
<evidence type="ECO:0000256" key="4">
    <source>
        <dbReference type="ARBA" id="ARBA00022807"/>
    </source>
</evidence>
<keyword evidence="3" id="KW-0645">Protease</keyword>
<protein>
    <recommendedName>
        <fullName evidence="8">Outer membrane protein beta-barrel domain-containing protein</fullName>
    </recommendedName>
</protein>
<dbReference type="InterPro" id="IPR036942">
    <property type="entry name" value="Beta-barrel_TonB_sf"/>
</dbReference>
<evidence type="ECO:0000256" key="1">
    <source>
        <dbReference type="ARBA" id="ARBA00004442"/>
    </source>
</evidence>
<dbReference type="SUPFAM" id="SSF56935">
    <property type="entry name" value="Porins"/>
    <property type="match status" value="1"/>
</dbReference>
<evidence type="ECO:0000256" key="2">
    <source>
        <dbReference type="ARBA" id="ARBA00006067"/>
    </source>
</evidence>
<dbReference type="Gene3D" id="2.40.170.20">
    <property type="entry name" value="TonB-dependent receptor, beta-barrel domain"/>
    <property type="match status" value="1"/>
</dbReference>
<keyword evidence="4" id="KW-0378">Hydrolase</keyword>
<evidence type="ECO:0000313" key="9">
    <source>
        <dbReference type="EMBL" id="TFH94062.1"/>
    </source>
</evidence>
<dbReference type="Proteomes" id="UP000297225">
    <property type="component" value="Unassembled WGS sequence"/>
</dbReference>
<keyword evidence="6" id="KW-0472">Membrane</keyword>
<dbReference type="Pfam" id="PF14905">
    <property type="entry name" value="OMP_b-brl_3"/>
    <property type="match status" value="1"/>
</dbReference>
<proteinExistence type="inferred from homology"/>
<dbReference type="InterPro" id="IPR041700">
    <property type="entry name" value="OMP_b-brl_3"/>
</dbReference>
<comment type="caution">
    <text evidence="9">The sequence shown here is derived from an EMBL/GenBank/DDBJ whole genome shotgun (WGS) entry which is preliminary data.</text>
</comment>
<evidence type="ECO:0000256" key="3">
    <source>
        <dbReference type="ARBA" id="ARBA00022670"/>
    </source>
</evidence>
<evidence type="ECO:0000256" key="6">
    <source>
        <dbReference type="ARBA" id="ARBA00023136"/>
    </source>
</evidence>
<feature type="non-terminal residue" evidence="9">
    <location>
        <position position="1"/>
    </location>
</feature>
<evidence type="ECO:0000313" key="10">
    <source>
        <dbReference type="Proteomes" id="UP000297225"/>
    </source>
</evidence>
<dbReference type="InterPro" id="IPR008969">
    <property type="entry name" value="CarboxyPept-like_regulatory"/>
</dbReference>
<dbReference type="Gene3D" id="2.60.40.10">
    <property type="entry name" value="Immunoglobulins"/>
    <property type="match status" value="1"/>
</dbReference>